<dbReference type="OrthoDB" id="9769991at2"/>
<evidence type="ECO:0000259" key="2">
    <source>
        <dbReference type="Pfam" id="PF21958"/>
    </source>
</evidence>
<organism evidence="3 4">
    <name type="scientific">Nocardioides zhouii</name>
    <dbReference type="NCBI Taxonomy" id="1168729"/>
    <lineage>
        <taxon>Bacteria</taxon>
        <taxon>Bacillati</taxon>
        <taxon>Actinomycetota</taxon>
        <taxon>Actinomycetes</taxon>
        <taxon>Propionibacteriales</taxon>
        <taxon>Nocardioidaceae</taxon>
        <taxon>Nocardioides</taxon>
    </lineage>
</organism>
<dbReference type="Proteomes" id="UP000291101">
    <property type="component" value="Unassembled WGS sequence"/>
</dbReference>
<evidence type="ECO:0000313" key="4">
    <source>
        <dbReference type="Proteomes" id="UP000291101"/>
    </source>
</evidence>
<comment type="caution">
    <text evidence="3">The sequence shown here is derived from an EMBL/GenBank/DDBJ whole genome shotgun (WGS) entry which is preliminary data.</text>
</comment>
<name>A0A4Q2TC95_9ACTN</name>
<dbReference type="InterPro" id="IPR053831">
    <property type="entry name" value="SOGP_N"/>
</dbReference>
<protein>
    <submittedName>
        <fullName evidence="3">Cellobiose phosphorylase</fullName>
    </submittedName>
</protein>
<accession>A0A4Q2TC95</accession>
<feature type="domain" description="Glycoside phosphorylase super sandwich" evidence="1">
    <location>
        <begin position="347"/>
        <end position="489"/>
    </location>
</feature>
<dbReference type="InterPro" id="IPR037018">
    <property type="entry name" value="GH65_N"/>
</dbReference>
<dbReference type="InterPro" id="IPR008928">
    <property type="entry name" value="6-hairpin_glycosidase_sf"/>
</dbReference>
<dbReference type="EMBL" id="SDWV01000001">
    <property type="protein sequence ID" value="RYC14758.1"/>
    <property type="molecule type" value="Genomic_DNA"/>
</dbReference>
<dbReference type="SUPFAM" id="SSF48208">
    <property type="entry name" value="Six-hairpin glycosidases"/>
    <property type="match status" value="1"/>
</dbReference>
<dbReference type="AlphaFoldDB" id="A0A4Q2TC95"/>
<dbReference type="InterPro" id="IPR012341">
    <property type="entry name" value="6hp_glycosidase-like_sf"/>
</dbReference>
<dbReference type="Gene3D" id="1.50.10.10">
    <property type="match status" value="1"/>
</dbReference>
<dbReference type="InterPro" id="IPR048771">
    <property type="entry name" value="SOGP_2nd"/>
</dbReference>
<sequence length="1084" mass="115823">MRTDQRPASRARLRLGSPTGSLVEANAHGALTRFEAHGLSLLLNPATSIEAGPANVHLRVHDHGSVRRTPLLGQASPSRLSVVDDALRATGRWEGLDYTLSLVLGREDATWAWHLEVVNTTDAPVRIDAVLTLDPALAPAGAVANNQYYVSQYLDLTPIDTADHGVALAVRQNMPGERVPWVVVGSLGHGVRWATDVLQLVERTADGPVWSGLDLPDLPSTRLQHEHALTAVQDEAVVLAPGATHRTGFFGLVLPDHPAATGPDDVRHVETAVRAAALCAAGAAGAVEDHDDAVPEGPASLLASSPVLSCVPLTADDLQVLDLAADEGSTEHDADGTPTTWRTPRGEIVTTARELEVLRPHGQILRTGDTLTPDPGSVTTTVWMSGTFHSQVTVGHVGRDPLLTGRRSYVGLFRGQGLRVLVRDADDAGWQLLDLPSAWCNGLDACVWWYATPDGRLIEVESRAPAERHELTLTVRVLRGPATRLLVTLDTGSDEAPGLDLGWTGEADVVRDEDWLVLDVEPTKDWRLTLPASDAQPGTGDADFWARLTGSLDLALDGDGPESAEVAAVADALPWFTHNALVHYLAPRGLEQYSGGGWGTRDVCQGPVGLLTALDRHDEVRDVLVRVMGAQNARGDWPQAFEFMPPTAEHGQQDSHGDVVYWPLLAVGEHLLTVGNAAILAAEVAFVGDNGATAPAPVEEHLTRAVDRIEALAVPGTPLPAYGNGDWNDSLQPADPDLARRLASTWTAVLQVQALDALAQGLEAVAAAPALADRAASLAACTREAIGRDMVIDDLMPGYLLYDDAGVQAEPLVHPRDTRTGLTYGILPWVHAVAADVLDPEAAAHHLATIERHLLGPDGARLFDCPVTYRGGPMTTFQRAEASTFWGREIGLMYVHAHLRYAEALARVGDGAGLLSALALASPWGLTSRVPQARPRQRSCYYSSSDGVFADRLDASRRYPDLMAGQVPLEGGWRIYSSGPGLALRLVVERLLGLRRRGERFEVDPVLPPGSDGLRATVRLAGRLAHVTYTVGPEGVGVRRVVGAHGELALEQLANPHRRAGASVRTGDLQAALDASPDLLLETY</sequence>
<proteinExistence type="predicted"/>
<evidence type="ECO:0000259" key="1">
    <source>
        <dbReference type="Pfam" id="PF21250"/>
    </source>
</evidence>
<dbReference type="PANTHER" id="PTHR37469:SF2">
    <property type="entry name" value="CELLOBIONIC ACID PHOSPHORYLASE"/>
    <property type="match status" value="1"/>
</dbReference>
<evidence type="ECO:0000313" key="3">
    <source>
        <dbReference type="EMBL" id="RYC14758.1"/>
    </source>
</evidence>
<dbReference type="GO" id="GO:0003824">
    <property type="term" value="F:catalytic activity"/>
    <property type="evidence" value="ECO:0007669"/>
    <property type="project" value="UniProtKB-ARBA"/>
</dbReference>
<dbReference type="InterPro" id="IPR052047">
    <property type="entry name" value="GH94_Enzymes"/>
</dbReference>
<keyword evidence="4" id="KW-1185">Reference proteome</keyword>
<feature type="domain" description="SOGP N-terminal" evidence="2">
    <location>
        <begin position="27"/>
        <end position="251"/>
    </location>
</feature>
<dbReference type="GO" id="GO:0005975">
    <property type="term" value="P:carbohydrate metabolic process"/>
    <property type="evidence" value="ECO:0007669"/>
    <property type="project" value="InterPro"/>
</dbReference>
<dbReference type="RefSeq" id="WP_129423853.1">
    <property type="nucleotide sequence ID" value="NZ_SDWV01000001.1"/>
</dbReference>
<reference evidence="3 4" key="1">
    <citation type="submission" date="2019-01" db="EMBL/GenBank/DDBJ databases">
        <title>Novel species of Nocardioides.</title>
        <authorList>
            <person name="Liu Q."/>
            <person name="X Y.-H."/>
        </authorList>
    </citation>
    <scope>NUCLEOTIDE SEQUENCE [LARGE SCALE GENOMIC DNA]</scope>
    <source>
        <strain evidence="3 4">HLT2-9</strain>
    </source>
</reference>
<dbReference type="Pfam" id="PF21250">
    <property type="entry name" value="SOGP_2nd"/>
    <property type="match status" value="1"/>
</dbReference>
<gene>
    <name evidence="3" type="ORF">EUA94_01145</name>
</gene>
<dbReference type="Pfam" id="PF21958">
    <property type="entry name" value="SOGP_N"/>
    <property type="match status" value="1"/>
</dbReference>
<dbReference type="Gene3D" id="2.70.98.40">
    <property type="entry name" value="Glycoside hydrolase, family 65, N-terminal domain"/>
    <property type="match status" value="1"/>
</dbReference>
<dbReference type="PANTHER" id="PTHR37469">
    <property type="entry name" value="CELLOBIONIC ACID PHOSPHORYLASE-RELATED"/>
    <property type="match status" value="1"/>
</dbReference>